<dbReference type="Proteomes" id="UP001054902">
    <property type="component" value="Unassembled WGS sequence"/>
</dbReference>
<dbReference type="InterPro" id="IPR013083">
    <property type="entry name" value="Znf_RING/FYVE/PHD"/>
</dbReference>
<feature type="transmembrane region" description="Helical" evidence="16">
    <location>
        <begin position="692"/>
        <end position="711"/>
    </location>
</feature>
<dbReference type="PROSITE" id="PS50089">
    <property type="entry name" value="ZF_RING_2"/>
    <property type="match status" value="1"/>
</dbReference>
<evidence type="ECO:0000256" key="16">
    <source>
        <dbReference type="SAM" id="Phobius"/>
    </source>
</evidence>
<dbReference type="PANTHER" id="PTHR22763:SF162">
    <property type="entry name" value="TRANSMEMBRANE E3 UBIQUITIN-PROTEIN LIGASE 1"/>
    <property type="match status" value="1"/>
</dbReference>
<feature type="transmembrane region" description="Helical" evidence="16">
    <location>
        <begin position="555"/>
        <end position="574"/>
    </location>
</feature>
<comment type="subcellular location">
    <subcellularLocation>
        <location evidence="2">Endomembrane system</location>
        <topology evidence="2">Multi-pass membrane protein</topology>
    </subcellularLocation>
</comment>
<proteinExistence type="predicted"/>
<feature type="transmembrane region" description="Helical" evidence="16">
    <location>
        <begin position="670"/>
        <end position="686"/>
    </location>
</feature>
<feature type="domain" description="RING-type" evidence="17">
    <location>
        <begin position="864"/>
        <end position="907"/>
    </location>
</feature>
<name>A0AAD3H0B7_9STRA</name>
<dbReference type="PANTHER" id="PTHR22763">
    <property type="entry name" value="RING ZINC FINGER PROTEIN"/>
    <property type="match status" value="1"/>
</dbReference>
<evidence type="ECO:0000256" key="14">
    <source>
        <dbReference type="PROSITE-ProRule" id="PRU00175"/>
    </source>
</evidence>
<dbReference type="Pfam" id="PF13639">
    <property type="entry name" value="zf-RING_2"/>
    <property type="match status" value="1"/>
</dbReference>
<keyword evidence="5" id="KW-0808">Transferase</keyword>
<evidence type="ECO:0000313" key="19">
    <source>
        <dbReference type="Proteomes" id="UP001054902"/>
    </source>
</evidence>
<keyword evidence="12 16" id="KW-1133">Transmembrane helix</keyword>
<evidence type="ECO:0000256" key="9">
    <source>
        <dbReference type="ARBA" id="ARBA00022771"/>
    </source>
</evidence>
<dbReference type="AlphaFoldDB" id="A0AAD3H0B7"/>
<evidence type="ECO:0000256" key="8">
    <source>
        <dbReference type="ARBA" id="ARBA00022729"/>
    </source>
</evidence>
<evidence type="ECO:0000256" key="12">
    <source>
        <dbReference type="ARBA" id="ARBA00022989"/>
    </source>
</evidence>
<evidence type="ECO:0000256" key="10">
    <source>
        <dbReference type="ARBA" id="ARBA00022786"/>
    </source>
</evidence>
<keyword evidence="10" id="KW-0833">Ubl conjugation pathway</keyword>
<evidence type="ECO:0000256" key="13">
    <source>
        <dbReference type="ARBA" id="ARBA00023136"/>
    </source>
</evidence>
<keyword evidence="13 16" id="KW-0472">Membrane</keyword>
<keyword evidence="7" id="KW-0479">Metal-binding</keyword>
<evidence type="ECO:0000256" key="5">
    <source>
        <dbReference type="ARBA" id="ARBA00022679"/>
    </source>
</evidence>
<reference evidence="18 19" key="1">
    <citation type="journal article" date="2021" name="Sci. Rep.">
        <title>The genome of the diatom Chaetoceros tenuissimus carries an ancient integrated fragment of an extant virus.</title>
        <authorList>
            <person name="Hongo Y."/>
            <person name="Kimura K."/>
            <person name="Takaki Y."/>
            <person name="Yoshida Y."/>
            <person name="Baba S."/>
            <person name="Kobayashi G."/>
            <person name="Nagasaki K."/>
            <person name="Hano T."/>
            <person name="Tomaru Y."/>
        </authorList>
    </citation>
    <scope>NUCLEOTIDE SEQUENCE [LARGE SCALE GENOMIC DNA]</scope>
    <source>
        <strain evidence="18 19">NIES-3715</strain>
    </source>
</reference>
<dbReference type="InterPro" id="IPR001841">
    <property type="entry name" value="Znf_RING"/>
</dbReference>
<dbReference type="SUPFAM" id="SSF57850">
    <property type="entry name" value="RING/U-box"/>
    <property type="match status" value="1"/>
</dbReference>
<evidence type="ECO:0000256" key="2">
    <source>
        <dbReference type="ARBA" id="ARBA00004127"/>
    </source>
</evidence>
<evidence type="ECO:0000259" key="17">
    <source>
        <dbReference type="PROSITE" id="PS50089"/>
    </source>
</evidence>
<evidence type="ECO:0000256" key="4">
    <source>
        <dbReference type="ARBA" id="ARBA00012483"/>
    </source>
</evidence>
<evidence type="ECO:0000256" key="11">
    <source>
        <dbReference type="ARBA" id="ARBA00022833"/>
    </source>
</evidence>
<dbReference type="SMART" id="SM00184">
    <property type="entry name" value="RING"/>
    <property type="match status" value="1"/>
</dbReference>
<keyword evidence="6 16" id="KW-0812">Transmembrane</keyword>
<keyword evidence="8" id="KW-0732">Signal</keyword>
<dbReference type="EC" id="2.3.2.27" evidence="4"/>
<dbReference type="InterPro" id="IPR021319">
    <property type="entry name" value="DUF2921"/>
</dbReference>
<dbReference type="GO" id="GO:0043161">
    <property type="term" value="P:proteasome-mediated ubiquitin-dependent protein catabolic process"/>
    <property type="evidence" value="ECO:0007669"/>
    <property type="project" value="TreeGrafter"/>
</dbReference>
<dbReference type="EMBL" id="BLLK01000022">
    <property type="protein sequence ID" value="GFH45650.1"/>
    <property type="molecule type" value="Genomic_DNA"/>
</dbReference>
<evidence type="ECO:0000256" key="15">
    <source>
        <dbReference type="SAM" id="MobiDB-lite"/>
    </source>
</evidence>
<feature type="transmembrane region" description="Helical" evidence="16">
    <location>
        <begin position="586"/>
        <end position="611"/>
    </location>
</feature>
<dbReference type="Gene3D" id="3.30.40.10">
    <property type="entry name" value="Zinc/RING finger domain, C3HC4 (zinc finger)"/>
    <property type="match status" value="1"/>
</dbReference>
<keyword evidence="9 14" id="KW-0863">Zinc-finger</keyword>
<evidence type="ECO:0000256" key="7">
    <source>
        <dbReference type="ARBA" id="ARBA00022723"/>
    </source>
</evidence>
<gene>
    <name evidence="18" type="ORF">CTEN210_02124</name>
</gene>
<sequence>MRIPTGEADDADANLNRSMWEEQQRRQRSIRMLMFVLMFLILMDGEEPHNRKKALRGRKKVKKSSYINQTLWNRRRNLDTLLFETQKSHDRWQHLIELNSGKDEESEIMQWAAESIFKDELEQHEKMKEKQKGFLKKNKNKEHEKNVKEAKDTFEKFQIEEQVVHHYPRNITGSYRGKWTWNQTEEPIAFTIPNMNVPAQVNTTDIPAKVLSDQELSKLLPPNHIGLHLLPANTRLDEIIHRGKKNKVQNTTSKVEEASKKSEKEMDHPLELNQDEGSVIIRLHTRSIPGLSQVSLVDGIITLYDVNDKSFTSPLKHILLRVRGVILHSLGKISLVANDSPLQSAFMIQNSAKFDKRRLKDVDVDGAKKGDVPIEKVRDDLLSIASTNTETGNASTGFNYTWNFQAGSSLPFHIGENPFLIDDQDASLSTIPKSVKHVTPDLLMENGKSCAFEIDLNVTDTEITVGDWRTMMKKTLQRSKSEDPLNQYLDEDIKLKKQTERREGKVTPTSSNSRLGDETLAMHVVGNIISPTCNFAVTVNATAVRTDWEQTSAKAINYCFFMMMICMAQTVFLLRQLIHSQAPSAAVKVSILSVAWQTILDAIICIEHILFCMLLSPVSTAFAMVAFLKLLIFCVIEMKYMVLIMQAHYTTIGENLSTEELRKKVTQLHIRFYSALVCIIFTLWHFKDKHRTLCILISYGFWIPQIIHNMLTETKKPLHKNYIYGMSATRLFAPLYTLAMPGNFLLQIEPEFPVDYFTCQMLILWVAFQASILVGQMKYGARFMIPSVFLPPKYDYNRKIPDHMRPKISSVKDEIKKEDESETLLENDIIKEKGPRKRKEKRINDNSITTINHTETCQRPTLDCVICYNDIDIGDRMGYMLAPCNHIFHKQCLEQWMEVKMECPVCRTNLPAL</sequence>
<feature type="compositionally biased region" description="Basic and acidic residues" evidence="15">
    <location>
        <begin position="254"/>
        <end position="267"/>
    </location>
</feature>
<keyword evidence="11" id="KW-0862">Zinc</keyword>
<keyword evidence="19" id="KW-1185">Reference proteome</keyword>
<comment type="caution">
    <text evidence="18">The sequence shown here is derived from an EMBL/GenBank/DDBJ whole genome shotgun (WGS) entry which is preliminary data.</text>
</comment>
<feature type="transmembrane region" description="Helical" evidence="16">
    <location>
        <begin position="754"/>
        <end position="774"/>
    </location>
</feature>
<dbReference type="InterPro" id="IPR050731">
    <property type="entry name" value="HRD1_E3_ubiq-ligases"/>
</dbReference>
<evidence type="ECO:0000256" key="1">
    <source>
        <dbReference type="ARBA" id="ARBA00000900"/>
    </source>
</evidence>
<comment type="pathway">
    <text evidence="3">Protein modification; protein ubiquitination.</text>
</comment>
<comment type="catalytic activity">
    <reaction evidence="1">
        <text>S-ubiquitinyl-[E2 ubiquitin-conjugating enzyme]-L-cysteine + [acceptor protein]-L-lysine = [E2 ubiquitin-conjugating enzyme]-L-cysteine + N(6)-ubiquitinyl-[acceptor protein]-L-lysine.</text>
        <dbReference type="EC" id="2.3.2.27"/>
    </reaction>
</comment>
<evidence type="ECO:0000256" key="6">
    <source>
        <dbReference type="ARBA" id="ARBA00022692"/>
    </source>
</evidence>
<feature type="region of interest" description="Disordered" evidence="15">
    <location>
        <begin position="245"/>
        <end position="267"/>
    </location>
</feature>
<dbReference type="GO" id="GO:0008270">
    <property type="term" value="F:zinc ion binding"/>
    <property type="evidence" value="ECO:0007669"/>
    <property type="project" value="UniProtKB-KW"/>
</dbReference>
<dbReference type="GO" id="GO:0061630">
    <property type="term" value="F:ubiquitin protein ligase activity"/>
    <property type="evidence" value="ECO:0007669"/>
    <property type="project" value="UniProtKB-EC"/>
</dbReference>
<evidence type="ECO:0000313" key="18">
    <source>
        <dbReference type="EMBL" id="GFH45650.1"/>
    </source>
</evidence>
<dbReference type="GO" id="GO:0012505">
    <property type="term" value="C:endomembrane system"/>
    <property type="evidence" value="ECO:0007669"/>
    <property type="project" value="UniProtKB-SubCell"/>
</dbReference>
<dbReference type="SMART" id="SM00744">
    <property type="entry name" value="RINGv"/>
    <property type="match status" value="1"/>
</dbReference>
<accession>A0AAD3H0B7</accession>
<dbReference type="InterPro" id="IPR011016">
    <property type="entry name" value="Znf_RING-CH"/>
</dbReference>
<organism evidence="18 19">
    <name type="scientific">Chaetoceros tenuissimus</name>
    <dbReference type="NCBI Taxonomy" id="426638"/>
    <lineage>
        <taxon>Eukaryota</taxon>
        <taxon>Sar</taxon>
        <taxon>Stramenopiles</taxon>
        <taxon>Ochrophyta</taxon>
        <taxon>Bacillariophyta</taxon>
        <taxon>Coscinodiscophyceae</taxon>
        <taxon>Chaetocerotophycidae</taxon>
        <taxon>Chaetocerotales</taxon>
        <taxon>Chaetocerotaceae</taxon>
        <taxon>Chaetoceros</taxon>
    </lineage>
</organism>
<protein>
    <recommendedName>
        <fullName evidence="4">RING-type E3 ubiquitin transferase</fullName>
        <ecNumber evidence="4">2.3.2.27</ecNumber>
    </recommendedName>
</protein>
<evidence type="ECO:0000256" key="3">
    <source>
        <dbReference type="ARBA" id="ARBA00004906"/>
    </source>
</evidence>
<dbReference type="Pfam" id="PF11145">
    <property type="entry name" value="DUF2921"/>
    <property type="match status" value="1"/>
</dbReference>